<feature type="region of interest" description="Disordered" evidence="1">
    <location>
        <begin position="34"/>
        <end position="67"/>
    </location>
</feature>
<feature type="compositionally biased region" description="Basic and acidic residues" evidence="1">
    <location>
        <begin position="48"/>
        <end position="62"/>
    </location>
</feature>
<name>A0A1R3RJX4_ASPC5</name>
<evidence type="ECO:0000256" key="2">
    <source>
        <dbReference type="SAM" id="SignalP"/>
    </source>
</evidence>
<evidence type="ECO:0000313" key="4">
    <source>
        <dbReference type="Proteomes" id="UP000188318"/>
    </source>
</evidence>
<evidence type="ECO:0000313" key="3">
    <source>
        <dbReference type="EMBL" id="OOF94782.1"/>
    </source>
</evidence>
<dbReference type="EMBL" id="KV907501">
    <property type="protein sequence ID" value="OOF94782.1"/>
    <property type="molecule type" value="Genomic_DNA"/>
</dbReference>
<protein>
    <submittedName>
        <fullName evidence="3">Uncharacterized protein</fullName>
    </submittedName>
</protein>
<dbReference type="AlphaFoldDB" id="A0A1R3RJX4"/>
<feature type="chain" id="PRO_5012955332" evidence="2">
    <location>
        <begin position="29"/>
        <end position="127"/>
    </location>
</feature>
<dbReference type="OMA" id="EVMEPPF"/>
<reference evidence="4" key="1">
    <citation type="journal article" date="2017" name="Genome Biol.">
        <title>Comparative genomics reveals high biological diversity and specific adaptations in the industrially and medically important fungal genus Aspergillus.</title>
        <authorList>
            <person name="de Vries R.P."/>
            <person name="Riley R."/>
            <person name="Wiebenga A."/>
            <person name="Aguilar-Osorio G."/>
            <person name="Amillis S."/>
            <person name="Uchima C.A."/>
            <person name="Anderluh G."/>
            <person name="Asadollahi M."/>
            <person name="Askin M."/>
            <person name="Barry K."/>
            <person name="Battaglia E."/>
            <person name="Bayram O."/>
            <person name="Benocci T."/>
            <person name="Braus-Stromeyer S.A."/>
            <person name="Caldana C."/>
            <person name="Canovas D."/>
            <person name="Cerqueira G.C."/>
            <person name="Chen F."/>
            <person name="Chen W."/>
            <person name="Choi C."/>
            <person name="Clum A."/>
            <person name="Dos Santos R.A."/>
            <person name="Damasio A.R."/>
            <person name="Diallinas G."/>
            <person name="Emri T."/>
            <person name="Fekete E."/>
            <person name="Flipphi M."/>
            <person name="Freyberg S."/>
            <person name="Gallo A."/>
            <person name="Gournas C."/>
            <person name="Habgood R."/>
            <person name="Hainaut M."/>
            <person name="Harispe M.L."/>
            <person name="Henrissat B."/>
            <person name="Hilden K.S."/>
            <person name="Hope R."/>
            <person name="Hossain A."/>
            <person name="Karabika E."/>
            <person name="Karaffa L."/>
            <person name="Karanyi Z."/>
            <person name="Krasevec N."/>
            <person name="Kuo A."/>
            <person name="Kusch H."/>
            <person name="LaButti K."/>
            <person name="Lagendijk E.L."/>
            <person name="Lapidus A."/>
            <person name="Levasseur A."/>
            <person name="Lindquist E."/>
            <person name="Lipzen A."/>
            <person name="Logrieco A.F."/>
            <person name="MacCabe A."/>
            <person name="Maekelae M.R."/>
            <person name="Malavazi I."/>
            <person name="Melin P."/>
            <person name="Meyer V."/>
            <person name="Mielnichuk N."/>
            <person name="Miskei M."/>
            <person name="Molnar A.P."/>
            <person name="Mule G."/>
            <person name="Ngan C.Y."/>
            <person name="Orejas M."/>
            <person name="Orosz E."/>
            <person name="Ouedraogo J.P."/>
            <person name="Overkamp K.M."/>
            <person name="Park H.-S."/>
            <person name="Perrone G."/>
            <person name="Piumi F."/>
            <person name="Punt P.J."/>
            <person name="Ram A.F."/>
            <person name="Ramon A."/>
            <person name="Rauscher S."/>
            <person name="Record E."/>
            <person name="Riano-Pachon D.M."/>
            <person name="Robert V."/>
            <person name="Roehrig J."/>
            <person name="Ruller R."/>
            <person name="Salamov A."/>
            <person name="Salih N.S."/>
            <person name="Samson R.A."/>
            <person name="Sandor E."/>
            <person name="Sanguinetti M."/>
            <person name="Schuetze T."/>
            <person name="Sepcic K."/>
            <person name="Shelest E."/>
            <person name="Sherlock G."/>
            <person name="Sophianopoulou V."/>
            <person name="Squina F.M."/>
            <person name="Sun H."/>
            <person name="Susca A."/>
            <person name="Todd R.B."/>
            <person name="Tsang A."/>
            <person name="Unkles S.E."/>
            <person name="van de Wiele N."/>
            <person name="van Rossen-Uffink D."/>
            <person name="Oliveira J.V."/>
            <person name="Vesth T.C."/>
            <person name="Visser J."/>
            <person name="Yu J.-H."/>
            <person name="Zhou M."/>
            <person name="Andersen M.R."/>
            <person name="Archer D.B."/>
            <person name="Baker S.E."/>
            <person name="Benoit I."/>
            <person name="Brakhage A.A."/>
            <person name="Braus G.H."/>
            <person name="Fischer R."/>
            <person name="Frisvad J.C."/>
            <person name="Goldman G.H."/>
            <person name="Houbraken J."/>
            <person name="Oakley B."/>
            <person name="Pocsi I."/>
            <person name="Scazzocchio C."/>
            <person name="Seiboth B."/>
            <person name="vanKuyk P.A."/>
            <person name="Wortman J."/>
            <person name="Dyer P.S."/>
            <person name="Grigoriev I.V."/>
        </authorList>
    </citation>
    <scope>NUCLEOTIDE SEQUENCE [LARGE SCALE GENOMIC DNA]</scope>
    <source>
        <strain evidence="4">ITEM 5010</strain>
    </source>
</reference>
<keyword evidence="4" id="KW-1185">Reference proteome</keyword>
<accession>A0A1R3RJX4</accession>
<keyword evidence="2" id="KW-0732">Signal</keyword>
<dbReference type="Proteomes" id="UP000188318">
    <property type="component" value="Unassembled WGS sequence"/>
</dbReference>
<dbReference type="VEuPathDB" id="FungiDB:ASPCADRAFT_6460"/>
<organism evidence="3 4">
    <name type="scientific">Aspergillus carbonarius (strain ITEM 5010)</name>
    <dbReference type="NCBI Taxonomy" id="602072"/>
    <lineage>
        <taxon>Eukaryota</taxon>
        <taxon>Fungi</taxon>
        <taxon>Dikarya</taxon>
        <taxon>Ascomycota</taxon>
        <taxon>Pezizomycotina</taxon>
        <taxon>Eurotiomycetes</taxon>
        <taxon>Eurotiomycetidae</taxon>
        <taxon>Eurotiales</taxon>
        <taxon>Aspergillaceae</taxon>
        <taxon>Aspergillus</taxon>
        <taxon>Aspergillus subgen. Circumdati</taxon>
    </lineage>
</organism>
<proteinExistence type="predicted"/>
<gene>
    <name evidence="3" type="ORF">ASPCADRAFT_6460</name>
</gene>
<dbReference type="OrthoDB" id="4504150at2759"/>
<sequence length="127" mass="14611">MIPPLIPTISLLISLLFLLIRHRKPILCALFSRPKPPHPETYYTRLPPTHELEHSTTHRESDPPETPLTKYFDPNTFLVYKGVLEPPSPVIGYELNDNEEGDEGWVDRVVDSVVNWMVEYVQDESSS</sequence>
<feature type="signal peptide" evidence="2">
    <location>
        <begin position="1"/>
        <end position="28"/>
    </location>
</feature>
<evidence type="ECO:0000256" key="1">
    <source>
        <dbReference type="SAM" id="MobiDB-lite"/>
    </source>
</evidence>